<name>G0P7N8_CAEBE</name>
<dbReference type="Proteomes" id="UP000008068">
    <property type="component" value="Unassembled WGS sequence"/>
</dbReference>
<evidence type="ECO:0000256" key="1">
    <source>
        <dbReference type="SAM" id="MobiDB-lite"/>
    </source>
</evidence>
<organism evidence="3">
    <name type="scientific">Caenorhabditis brenneri</name>
    <name type="common">Nematode worm</name>
    <dbReference type="NCBI Taxonomy" id="135651"/>
    <lineage>
        <taxon>Eukaryota</taxon>
        <taxon>Metazoa</taxon>
        <taxon>Ecdysozoa</taxon>
        <taxon>Nematoda</taxon>
        <taxon>Chromadorea</taxon>
        <taxon>Rhabditida</taxon>
        <taxon>Rhabditina</taxon>
        <taxon>Rhabditomorpha</taxon>
        <taxon>Rhabditoidea</taxon>
        <taxon>Rhabditidae</taxon>
        <taxon>Peloderinae</taxon>
        <taxon>Caenorhabditis</taxon>
    </lineage>
</organism>
<dbReference type="HOGENOM" id="CLU_1939967_0_0_1"/>
<protein>
    <submittedName>
        <fullName evidence="2">Uncharacterized protein</fullName>
    </submittedName>
</protein>
<feature type="region of interest" description="Disordered" evidence="1">
    <location>
        <begin position="19"/>
        <end position="43"/>
    </location>
</feature>
<dbReference type="EMBL" id="GL380117">
    <property type="protein sequence ID" value="EGT47275.1"/>
    <property type="molecule type" value="Genomic_DNA"/>
</dbReference>
<reference evidence="3" key="1">
    <citation type="submission" date="2011-07" db="EMBL/GenBank/DDBJ databases">
        <authorList>
            <consortium name="Caenorhabditis brenneri Sequencing and Analysis Consortium"/>
            <person name="Wilson R.K."/>
        </authorList>
    </citation>
    <scope>NUCLEOTIDE SEQUENCE [LARGE SCALE GENOMIC DNA]</scope>
    <source>
        <strain evidence="3">PB2801</strain>
    </source>
</reference>
<evidence type="ECO:0000313" key="2">
    <source>
        <dbReference type="EMBL" id="EGT47275.1"/>
    </source>
</evidence>
<gene>
    <name evidence="2" type="ORF">CAEBREN_15703</name>
</gene>
<keyword evidence="3" id="KW-1185">Reference proteome</keyword>
<feature type="compositionally biased region" description="Low complexity" evidence="1">
    <location>
        <begin position="24"/>
        <end position="36"/>
    </location>
</feature>
<dbReference type="AlphaFoldDB" id="G0P7N8"/>
<dbReference type="InParanoid" id="G0P7N8"/>
<sequence length="130" mass="14548">MSPRAADYSENWEGAKGLTSEIRSSGSTVSPVKSSPRGIRRRSSDRFDTAPLIAAINSVASSSLDIRQHIVQVGNHIDYMESESNALQSFNNYYLDWNMSSRASELLENKERPGDSLVDEWKLIFGKHLN</sequence>
<proteinExistence type="predicted"/>
<accession>G0P7N8</accession>
<evidence type="ECO:0000313" key="3">
    <source>
        <dbReference type="Proteomes" id="UP000008068"/>
    </source>
</evidence>